<evidence type="ECO:0000313" key="3">
    <source>
        <dbReference type="Proteomes" id="UP001519328"/>
    </source>
</evidence>
<dbReference type="Proteomes" id="UP001519328">
    <property type="component" value="Unassembled WGS sequence"/>
</dbReference>
<dbReference type="PANTHER" id="PTHR43415:SF3">
    <property type="entry name" value="GNAT-FAMILY ACETYLTRANSFERASE"/>
    <property type="match status" value="1"/>
</dbReference>
<proteinExistence type="predicted"/>
<protein>
    <submittedName>
        <fullName evidence="2">RimJ/RimL family protein N-acetyltransferase</fullName>
    </submittedName>
</protein>
<dbReference type="Pfam" id="PF13302">
    <property type="entry name" value="Acetyltransf_3"/>
    <property type="match status" value="1"/>
</dbReference>
<dbReference type="PROSITE" id="PS51186">
    <property type="entry name" value="GNAT"/>
    <property type="match status" value="1"/>
</dbReference>
<evidence type="ECO:0000313" key="2">
    <source>
        <dbReference type="EMBL" id="MBP1950802.1"/>
    </source>
</evidence>
<dbReference type="RefSeq" id="WP_245251797.1">
    <property type="nucleotide sequence ID" value="NZ_JAGGKK010000030.1"/>
</dbReference>
<reference evidence="2 3" key="1">
    <citation type="submission" date="2021-03" db="EMBL/GenBank/DDBJ databases">
        <title>Genomic Encyclopedia of Type Strains, Phase IV (KMG-IV): sequencing the most valuable type-strain genomes for metagenomic binning, comparative biology and taxonomic classification.</title>
        <authorList>
            <person name="Goeker M."/>
        </authorList>
    </citation>
    <scope>NUCLEOTIDE SEQUENCE [LARGE SCALE GENOMIC DNA]</scope>
    <source>
        <strain evidence="2 3">DSM 21085</strain>
    </source>
</reference>
<dbReference type="EMBL" id="JAGGKK010000030">
    <property type="protein sequence ID" value="MBP1950802.1"/>
    <property type="molecule type" value="Genomic_DNA"/>
</dbReference>
<dbReference type="PANTHER" id="PTHR43415">
    <property type="entry name" value="SPERMIDINE N(1)-ACETYLTRANSFERASE"/>
    <property type="match status" value="1"/>
</dbReference>
<comment type="caution">
    <text evidence="2">The sequence shown here is derived from an EMBL/GenBank/DDBJ whole genome shotgun (WGS) entry which is preliminary data.</text>
</comment>
<keyword evidence="3" id="KW-1185">Reference proteome</keyword>
<name>A0ABS4HIQ7_9BACI</name>
<evidence type="ECO:0000259" key="1">
    <source>
        <dbReference type="PROSITE" id="PS51186"/>
    </source>
</evidence>
<dbReference type="Gene3D" id="3.40.630.30">
    <property type="match status" value="1"/>
</dbReference>
<organism evidence="2 3">
    <name type="scientific">Virgibacillus litoralis</name>
    <dbReference type="NCBI Taxonomy" id="578221"/>
    <lineage>
        <taxon>Bacteria</taxon>
        <taxon>Bacillati</taxon>
        <taxon>Bacillota</taxon>
        <taxon>Bacilli</taxon>
        <taxon>Bacillales</taxon>
        <taxon>Bacillaceae</taxon>
        <taxon>Virgibacillus</taxon>
    </lineage>
</organism>
<gene>
    <name evidence="2" type="ORF">J2Z82_003774</name>
</gene>
<dbReference type="InterPro" id="IPR000182">
    <property type="entry name" value="GNAT_dom"/>
</dbReference>
<feature type="domain" description="N-acetyltransferase" evidence="1">
    <location>
        <begin position="18"/>
        <end position="182"/>
    </location>
</feature>
<dbReference type="SUPFAM" id="SSF55729">
    <property type="entry name" value="Acyl-CoA N-acyltransferases (Nat)"/>
    <property type="match status" value="1"/>
</dbReference>
<dbReference type="InterPro" id="IPR016181">
    <property type="entry name" value="Acyl_CoA_acyltransferase"/>
</dbReference>
<accession>A0ABS4HIQ7</accession>
<sequence>MKKMEQKQEIKFLEDKRVYLRPVESKDLDIFYVKSLWDKEGRRLTGTQTVFSRLGVQNWFENISTDSSRIDLIICLQENNQPIGDIAMLDIDHQNRNSVVRISIFEQEFLGNGYGTEAMSNLLEFGFEILNLHRIGLDVYSFNKRGMKSYEKLGFKQEGIIRDELFYNGEYHDSVIMGLLKDEFIKYK</sequence>